<name>A0A0K1ENA6_CHOCO</name>
<dbReference type="GO" id="GO:0016020">
    <property type="term" value="C:membrane"/>
    <property type="evidence" value="ECO:0007669"/>
    <property type="project" value="InterPro"/>
</dbReference>
<dbReference type="PANTHER" id="PTHR30097">
    <property type="entry name" value="CATION EFFLUX SYSTEM PROTEIN CUSB"/>
    <property type="match status" value="1"/>
</dbReference>
<dbReference type="SUPFAM" id="SSF111369">
    <property type="entry name" value="HlyD-like secretion proteins"/>
    <property type="match status" value="1"/>
</dbReference>
<feature type="domain" description="CzcB-like C-terminal circularly permuted SH3-like" evidence="5">
    <location>
        <begin position="326"/>
        <end position="385"/>
    </location>
</feature>
<feature type="domain" description="CzcB-like barrel-sandwich hybrid" evidence="4">
    <location>
        <begin position="103"/>
        <end position="240"/>
    </location>
</feature>
<evidence type="ECO:0000313" key="6">
    <source>
        <dbReference type="EMBL" id="AKT42415.1"/>
    </source>
</evidence>
<protein>
    <submittedName>
        <fullName evidence="6">Cation efflux system protein CzcB</fullName>
    </submittedName>
</protein>
<dbReference type="InterPro" id="IPR051909">
    <property type="entry name" value="MFP_Cation_Efflux"/>
</dbReference>
<dbReference type="GO" id="GO:0030313">
    <property type="term" value="C:cell envelope"/>
    <property type="evidence" value="ECO:0007669"/>
    <property type="project" value="TreeGrafter"/>
</dbReference>
<dbReference type="STRING" id="52.CMC5_066410"/>
<sequence length="394" mass="41837">MNRRTSHRNASADSARRRATRHRIAGVLLVAAQSLVLGACAKSSADATPAAYALEQDGVRMKPGAPQPVRFETTEAEMGAPLVPPPVTARITTVETLTAPSFAPLEGRVVEIRARLGDQVKQGDKLVLVRTADLASLQHELQAASLAIRTKQAVVDRLEKLAETRAASQNDLLVAQSELAEAKLAAHAAGARIRSLSVSQQGDTMYWVLATRSGTIVELNATPGSEVGPNRDRPIVTVADLDQVLALGDLSQNSTMPLAAGMTARITIPGRGDTVVLGKVETVSEVVDPSRQTVPIRVLVENKNRTLRPNAYVDLTFEPQDQTAIVQVPAAAVVSDGALSVVFVEHESGVLKRREVRLGRQGRDKVEVVAGLSAGERVVTTGALLLLNALNIEG</sequence>
<organism evidence="6 7">
    <name type="scientific">Chondromyces crocatus</name>
    <dbReference type="NCBI Taxonomy" id="52"/>
    <lineage>
        <taxon>Bacteria</taxon>
        <taxon>Pseudomonadati</taxon>
        <taxon>Myxococcota</taxon>
        <taxon>Polyangia</taxon>
        <taxon>Polyangiales</taxon>
        <taxon>Polyangiaceae</taxon>
        <taxon>Chondromyces</taxon>
    </lineage>
</organism>
<dbReference type="KEGG" id="ccro:CMC5_066410"/>
<dbReference type="Gene3D" id="2.40.420.20">
    <property type="match status" value="1"/>
</dbReference>
<dbReference type="Gene3D" id="2.40.50.100">
    <property type="match status" value="1"/>
</dbReference>
<comment type="similarity">
    <text evidence="1">Belongs to the membrane fusion protein (MFP) (TC 8.A.1) family.</text>
</comment>
<keyword evidence="7" id="KW-1185">Reference proteome</keyword>
<dbReference type="GO" id="GO:0022857">
    <property type="term" value="F:transmembrane transporter activity"/>
    <property type="evidence" value="ECO:0007669"/>
    <property type="project" value="InterPro"/>
</dbReference>
<dbReference type="Gene3D" id="2.40.30.170">
    <property type="match status" value="1"/>
</dbReference>
<dbReference type="Pfam" id="PF25975">
    <property type="entry name" value="CzcB_C"/>
    <property type="match status" value="1"/>
</dbReference>
<dbReference type="Proteomes" id="UP000067626">
    <property type="component" value="Chromosome"/>
</dbReference>
<dbReference type="NCBIfam" id="TIGR01730">
    <property type="entry name" value="RND_mfp"/>
    <property type="match status" value="1"/>
</dbReference>
<gene>
    <name evidence="6" type="primary">czcB</name>
    <name evidence="6" type="ORF">CMC5_066410</name>
</gene>
<evidence type="ECO:0000259" key="5">
    <source>
        <dbReference type="Pfam" id="PF25975"/>
    </source>
</evidence>
<dbReference type="InterPro" id="IPR058649">
    <property type="entry name" value="CzcB_C"/>
</dbReference>
<evidence type="ECO:0000259" key="4">
    <source>
        <dbReference type="Pfam" id="PF25973"/>
    </source>
</evidence>
<accession>A0A0K1ENA6</accession>
<dbReference type="EMBL" id="CP012159">
    <property type="protein sequence ID" value="AKT42415.1"/>
    <property type="molecule type" value="Genomic_DNA"/>
</dbReference>
<keyword evidence="2" id="KW-0813">Transport</keyword>
<dbReference type="GO" id="GO:0060003">
    <property type="term" value="P:copper ion export"/>
    <property type="evidence" value="ECO:0007669"/>
    <property type="project" value="TreeGrafter"/>
</dbReference>
<dbReference type="AlphaFoldDB" id="A0A0K1ENA6"/>
<evidence type="ECO:0000256" key="1">
    <source>
        <dbReference type="ARBA" id="ARBA00009477"/>
    </source>
</evidence>
<dbReference type="Pfam" id="PF25954">
    <property type="entry name" value="Beta-barrel_RND_2"/>
    <property type="match status" value="1"/>
</dbReference>
<dbReference type="RefSeq" id="WP_050434051.1">
    <property type="nucleotide sequence ID" value="NZ_CP012159.1"/>
</dbReference>
<dbReference type="Pfam" id="PF25973">
    <property type="entry name" value="BSH_CzcB"/>
    <property type="match status" value="1"/>
</dbReference>
<evidence type="ECO:0000256" key="2">
    <source>
        <dbReference type="ARBA" id="ARBA00022448"/>
    </source>
</evidence>
<dbReference type="Gene3D" id="1.10.287.470">
    <property type="entry name" value="Helix hairpin bin"/>
    <property type="match status" value="1"/>
</dbReference>
<dbReference type="OrthoDB" id="9806939at2"/>
<reference evidence="6 7" key="1">
    <citation type="submission" date="2015-07" db="EMBL/GenBank/DDBJ databases">
        <title>Genome analysis of myxobacterium Chondromyces crocatus Cm c5 reveals a high potential for natural compound synthesis and the genetic basis for the loss of fruiting body formation.</title>
        <authorList>
            <person name="Zaburannyi N."/>
            <person name="Bunk B."/>
            <person name="Maier J."/>
            <person name="Overmann J."/>
            <person name="Mueller R."/>
        </authorList>
    </citation>
    <scope>NUCLEOTIDE SEQUENCE [LARGE SCALE GENOMIC DNA]</scope>
    <source>
        <strain evidence="6 7">Cm c5</strain>
    </source>
</reference>
<dbReference type="InterPro" id="IPR006143">
    <property type="entry name" value="RND_pump_MFP"/>
</dbReference>
<dbReference type="GO" id="GO:0015679">
    <property type="term" value="P:plasma membrane copper ion transport"/>
    <property type="evidence" value="ECO:0007669"/>
    <property type="project" value="TreeGrafter"/>
</dbReference>
<dbReference type="InterPro" id="IPR058792">
    <property type="entry name" value="Beta-barrel_RND_2"/>
</dbReference>
<evidence type="ECO:0000259" key="3">
    <source>
        <dbReference type="Pfam" id="PF25954"/>
    </source>
</evidence>
<proteinExistence type="inferred from homology"/>
<evidence type="ECO:0000313" key="7">
    <source>
        <dbReference type="Proteomes" id="UP000067626"/>
    </source>
</evidence>
<dbReference type="PANTHER" id="PTHR30097:SF4">
    <property type="entry name" value="SLR6042 PROTEIN"/>
    <property type="match status" value="1"/>
</dbReference>
<dbReference type="InterPro" id="IPR058647">
    <property type="entry name" value="BSH_CzcB-like"/>
</dbReference>
<feature type="domain" description="CusB-like beta-barrel" evidence="3">
    <location>
        <begin position="252"/>
        <end position="319"/>
    </location>
</feature>